<keyword evidence="3" id="KW-1185">Reference proteome</keyword>
<accession>A0A099J3U2</accession>
<dbReference type="AlphaFoldDB" id="A0A099J3U2"/>
<reference evidence="2 4" key="2">
    <citation type="submission" date="2020-08" db="EMBL/GenBank/DDBJ databases">
        <title>Sequencing the genomes of 1000 actinobacteria strains.</title>
        <authorList>
            <person name="Klenk H.-P."/>
        </authorList>
    </citation>
    <scope>NUCLEOTIDE SEQUENCE [LARGE SCALE GENOMIC DNA]</scope>
    <source>
        <strain evidence="2 4">DSM 21065</strain>
    </source>
</reference>
<dbReference type="EMBL" id="JPXF01000090">
    <property type="protein sequence ID" value="KGJ72192.1"/>
    <property type="molecule type" value="Genomic_DNA"/>
</dbReference>
<evidence type="ECO:0000313" key="3">
    <source>
        <dbReference type="Proteomes" id="UP000029864"/>
    </source>
</evidence>
<protein>
    <submittedName>
        <fullName evidence="1">Uncharacterized protein</fullName>
    </submittedName>
</protein>
<gene>
    <name evidence="2" type="ORF">BJ997_002684</name>
    <name evidence="1" type="ORF">GY21_17000</name>
</gene>
<evidence type="ECO:0000313" key="4">
    <source>
        <dbReference type="Proteomes" id="UP000561726"/>
    </source>
</evidence>
<dbReference type="Proteomes" id="UP000561726">
    <property type="component" value="Unassembled WGS sequence"/>
</dbReference>
<organism evidence="1 3">
    <name type="scientific">Cryobacterium roopkundense</name>
    <dbReference type="NCBI Taxonomy" id="1001240"/>
    <lineage>
        <taxon>Bacteria</taxon>
        <taxon>Bacillati</taxon>
        <taxon>Actinomycetota</taxon>
        <taxon>Actinomycetes</taxon>
        <taxon>Micrococcales</taxon>
        <taxon>Microbacteriaceae</taxon>
        <taxon>Cryobacterium</taxon>
    </lineage>
</organism>
<evidence type="ECO:0000313" key="2">
    <source>
        <dbReference type="EMBL" id="MBB5642136.1"/>
    </source>
</evidence>
<dbReference type="RefSeq" id="WP_035838531.1">
    <property type="nucleotide sequence ID" value="NZ_JACHBQ010000001.1"/>
</dbReference>
<reference evidence="1 3" key="1">
    <citation type="submission" date="2014-08" db="EMBL/GenBank/DDBJ databases">
        <authorList>
            <person name="Sisinthy S."/>
        </authorList>
    </citation>
    <scope>NUCLEOTIDE SEQUENCE [LARGE SCALE GENOMIC DNA]</scope>
    <source>
        <strain evidence="1 3">RuG17</strain>
    </source>
</reference>
<dbReference type="OrthoDB" id="5105541at2"/>
<dbReference type="EMBL" id="JACHBQ010000001">
    <property type="protein sequence ID" value="MBB5642136.1"/>
    <property type="molecule type" value="Genomic_DNA"/>
</dbReference>
<name>A0A099J3U2_9MICO</name>
<proteinExistence type="predicted"/>
<dbReference type="Proteomes" id="UP000029864">
    <property type="component" value="Unassembled WGS sequence"/>
</dbReference>
<comment type="caution">
    <text evidence="1">The sequence shown here is derived from an EMBL/GenBank/DDBJ whole genome shotgun (WGS) entry which is preliminary data.</text>
</comment>
<evidence type="ECO:0000313" key="1">
    <source>
        <dbReference type="EMBL" id="KGJ72192.1"/>
    </source>
</evidence>
<sequence length="264" mass="27590">MSVQVLPDSFSQWAIYEESNPEVVSGTDAAYGDASAVACLGRGTESACSVDVFANGAWIAIAAQGINVDASLSNQAVAEHVSPLISDIVRKITDAPSPTPAWTAPATTGALPADCTVYATAEEFRALFGATGEIIIGGDNDGDGWGIENAAWTSVGVERCMWVPESTGQTWPLYITALPGGEWAFDRSAVLMTAGDAVQEVADIAGVSRATFGCHVYSGFCTLDAVIEGNWVEFSAEKVAIGSEDEVRAQLRDMAARAVARFPA</sequence>